<feature type="domain" description="Peptidase M24" evidence="1">
    <location>
        <begin position="185"/>
        <end position="394"/>
    </location>
</feature>
<evidence type="ECO:0000259" key="2">
    <source>
        <dbReference type="Pfam" id="PF01321"/>
    </source>
</evidence>
<organism evidence="3">
    <name type="scientific">freshwater metagenome</name>
    <dbReference type="NCBI Taxonomy" id="449393"/>
    <lineage>
        <taxon>unclassified sequences</taxon>
        <taxon>metagenomes</taxon>
        <taxon>ecological metagenomes</taxon>
    </lineage>
</organism>
<dbReference type="InterPro" id="IPR000587">
    <property type="entry name" value="Creatinase_N"/>
</dbReference>
<dbReference type="Pfam" id="PF01321">
    <property type="entry name" value="Creatinase_N"/>
    <property type="match status" value="1"/>
</dbReference>
<dbReference type="PANTHER" id="PTHR46112:SF2">
    <property type="entry name" value="XAA-PRO AMINOPEPTIDASE P-RELATED"/>
    <property type="match status" value="1"/>
</dbReference>
<dbReference type="Gene3D" id="3.90.230.10">
    <property type="entry name" value="Creatinase/methionine aminopeptidase superfamily"/>
    <property type="match status" value="1"/>
</dbReference>
<dbReference type="InterPro" id="IPR036005">
    <property type="entry name" value="Creatinase/aminopeptidase-like"/>
</dbReference>
<dbReference type="InterPro" id="IPR029149">
    <property type="entry name" value="Creatin/AminoP/Spt16_N"/>
</dbReference>
<dbReference type="Gene3D" id="3.40.350.10">
    <property type="entry name" value="Creatinase/prolidase N-terminal domain"/>
    <property type="match status" value="1"/>
</dbReference>
<dbReference type="CDD" id="cd01066">
    <property type="entry name" value="APP_MetAP"/>
    <property type="match status" value="1"/>
</dbReference>
<dbReference type="PANTHER" id="PTHR46112">
    <property type="entry name" value="AMINOPEPTIDASE"/>
    <property type="match status" value="1"/>
</dbReference>
<evidence type="ECO:0000313" key="3">
    <source>
        <dbReference type="EMBL" id="CAB4540675.1"/>
    </source>
</evidence>
<name>A0A6J6BPP1_9ZZZZ</name>
<dbReference type="InterPro" id="IPR000994">
    <property type="entry name" value="Pept_M24"/>
</dbReference>
<dbReference type="SUPFAM" id="SSF55920">
    <property type="entry name" value="Creatinase/aminopeptidase"/>
    <property type="match status" value="1"/>
</dbReference>
<gene>
    <name evidence="3" type="ORF">UFOPK1493_00258</name>
</gene>
<feature type="domain" description="Creatinase N-terminal" evidence="2">
    <location>
        <begin position="30"/>
        <end position="177"/>
    </location>
</feature>
<reference evidence="3" key="1">
    <citation type="submission" date="2020-05" db="EMBL/GenBank/DDBJ databases">
        <authorList>
            <person name="Chiriac C."/>
            <person name="Salcher M."/>
            <person name="Ghai R."/>
            <person name="Kavagutti S V."/>
        </authorList>
    </citation>
    <scope>NUCLEOTIDE SEQUENCE</scope>
</reference>
<dbReference type="AlphaFoldDB" id="A0A6J6BPP1"/>
<proteinExistence type="predicted"/>
<evidence type="ECO:0000259" key="1">
    <source>
        <dbReference type="Pfam" id="PF00557"/>
    </source>
</evidence>
<dbReference type="Pfam" id="PF00557">
    <property type="entry name" value="Peptidase_M24"/>
    <property type="match status" value="1"/>
</dbReference>
<accession>A0A6J6BPP1</accession>
<protein>
    <submittedName>
        <fullName evidence="3">Unannotated protein</fullName>
    </submittedName>
</protein>
<dbReference type="InterPro" id="IPR050659">
    <property type="entry name" value="Peptidase_M24B"/>
</dbReference>
<dbReference type="SUPFAM" id="SSF53092">
    <property type="entry name" value="Creatinase/prolidase N-terminal domain"/>
    <property type="match status" value="1"/>
</dbReference>
<dbReference type="EMBL" id="CAEZSR010000005">
    <property type="protein sequence ID" value="CAB4540675.1"/>
    <property type="molecule type" value="Genomic_DNA"/>
</dbReference>
<sequence length="412" mass="45362">MAFDLDSGLDLDLDLDLDSATTRHELYVRRLANTRRFMSSLDVPVMLVHDPFNIRYITGATNMTVFNLCIPARYLLVFAEGPVILFDYLGGEHLAAGLPTIDEVRTAHGLSHVSTNGFLAGEAAAMAGEVASLVRDHLGAVDSLAVDGFPFAAVDALRTAGFRITDADVLMSRVRRVKLPLEIAYMREAMRRTIGAVRRMEEALRPGMTENELWSHFMGELVAGHGELVVSRLLESGPNTFPYFQECGTRVIEDGDLVCLDTDAVAFESCSVDFSRTFLAGDGPARPEQRALYRRAHEQLRHNVSVIGPGVTFEEVARQAWPVPAEHRSSRYYCVGHGLGMIGEYPNLPFHTPGVPYPLDDAFEPGMVFCVESYIGSASSGQGVKLEDQLLITETGVEIMSAYPFEQRLLSL</sequence>